<dbReference type="InterPro" id="IPR036852">
    <property type="entry name" value="Peptidase_S8/S53_dom_sf"/>
</dbReference>
<evidence type="ECO:0000256" key="8">
    <source>
        <dbReference type="PROSITE-ProRule" id="PRU01240"/>
    </source>
</evidence>
<dbReference type="Pfam" id="PF02225">
    <property type="entry name" value="PA"/>
    <property type="match status" value="1"/>
</dbReference>
<sequence>MSKNLIKRTAVATAVTSILVTGAVNANTINNSVLKHTSYTPVSQTDIVNKNQPSAYLVVLKTKTAADMMEQGVYNVSDARQSYNQVATLQSQVQDKLFTLDSNVKVLGSTKILAPTLIVQASQGALDRIAKDSRVERVLPMFDYDLHVAATADYIKASPLVTNGTVTGATQTVAVLDTGIDYTHKIFGGEGTVEAYEAAQADPTAVTWPQGQVMGGYDFMRDDADPIENDPATPTEEDAATSHGTSVSHSVTGIAPAVELYVYSVCGGGCPSAAQVSALEAAMDPNGDGDSEDRVDVINMSLGGEFGDTYIGGGTQFLIQQAVDAGVNVVISAGNDGDNPFRIGGPSTTPNALSVGAMTHPANDVGVASGTVEGAETTIQPSGFGPQTAFVMTDADAEVVYPEENQNGCVAFSAETDFTGKAVIIDRGACNFTQKVLSAQDRGAKFVFVANNVDDGTPAPMGGFDAAVTIPNVGINFAAGAAMKAALTAGEMPTYSITIERKVLAGAVASFSSRGPSMDGLLKPEITAPGTDIMVAATGTQDQLAPATGTSFSGPITAGAVALVREAHPDRTALEIKATIMNAADLNVTVEPISTNPDSPLAPISSIGAGLVNVDKAVNLPVAAWVEDETFKTKQAALSFGLERMTETTSFTKTVTLKNFSDADKTYDLRIEERYMNDVDTGAVSFDIPRSVTVAANTVTTFDVTMTVDPSKLHKWTLENPFSQEDLAARSPSLTMAEFDGALVFDDTSTADTDHDLHIVYHAIPKAGAELAFSYEEVNGVGELVVTNVGATTILPTAESVVATSEENRDADFDILSTTFAAYTSETCESGVFITSSIQLRDEITHMRQIGVRMNLDIDNDGVYDHFMMNINDVGRDAAIPGRSRTLIGEIDAAGEDVWQWGTPMYHAAGEDTVTFSGCSNLLGLDANMLGSTINIAASVGYPNYQAGVFSETDSVVGSTVFTGNPVVTLESTEDAETKLSELAPGQKAVIRADGNFALTSATGTDVYTNSVTGVPAVPAVPNLVVEEFTINETALDGITIGRLSFEDTPALRITNFTVVSMSAPGLMIDAETGDIMVEDTSMLDFESDIKEIILTVKATDLLGTESAAADIKVTITNDADELPVVAKGQNFSIIESAAEGTVIGMLDHSLFESAATMVTGGTVANTNLISINNKGELVVTGSLSYYATPTMTLDVTVMDDSGLESEVVQVMLNVTADPKSHAPVIEGGQKFRTDENVAIGTVLGQLVFSDPDMDISPITRFIVSGTTLVSVQLDGSIVTMGEIDYEFDKEIVFSVQAEDSKGYVSKAVSVEIDVNNLRANDDDDNDSSGSLAWLTLLVAPFAFMRRRKQK</sequence>
<reference evidence="13 14" key="1">
    <citation type="submission" date="2024-11" db="EMBL/GenBank/DDBJ databases">
        <title>The Natural Products Discovery Center: Release of the First 8490 Sequenced Strains for Exploring Actinobacteria Biosynthetic Diversity.</title>
        <authorList>
            <person name="Kalkreuter E."/>
            <person name="Kautsar S.A."/>
            <person name="Yang D."/>
            <person name="Bader C.D."/>
            <person name="Teijaro C.N."/>
            <person name="Fluegel L."/>
            <person name="Davis C.M."/>
            <person name="Simpson J.R."/>
            <person name="Lauterbach L."/>
            <person name="Steele A.D."/>
            <person name="Gui C."/>
            <person name="Meng S."/>
            <person name="Li G."/>
            <person name="Viehrig K."/>
            <person name="Ye F."/>
            <person name="Su P."/>
            <person name="Kiefer A.F."/>
            <person name="Nichols A."/>
            <person name="Cepeda A.J."/>
            <person name="Yan W."/>
            <person name="Fan B."/>
            <person name="Jiang Y."/>
            <person name="Adhikari A."/>
            <person name="Zheng C.-J."/>
            <person name="Schuster L."/>
            <person name="Cowan T.M."/>
            <person name="Smanski M.J."/>
            <person name="Chevrette M.G."/>
            <person name="De Carvalho L.P.S."/>
            <person name="Shen B."/>
        </authorList>
    </citation>
    <scope>NUCLEOTIDE SEQUENCE [LARGE SCALE GENOMIC DNA]</scope>
    <source>
        <strain evidence="13 14">NPDC078403</strain>
    </source>
</reference>
<evidence type="ECO:0000256" key="5">
    <source>
        <dbReference type="ARBA" id="ARBA00022729"/>
    </source>
</evidence>
<feature type="active site" description="Charge relay system" evidence="8">
    <location>
        <position position="177"/>
    </location>
</feature>
<dbReference type="InterPro" id="IPR020008">
    <property type="entry name" value="GlyGly_CTERM"/>
</dbReference>
<organism evidence="13 14">
    <name type="scientific">Pseudoalteromonas rhizosphaerae</name>
    <dbReference type="NCBI Taxonomy" id="2518973"/>
    <lineage>
        <taxon>Bacteria</taxon>
        <taxon>Pseudomonadati</taxon>
        <taxon>Pseudomonadota</taxon>
        <taxon>Gammaproteobacteria</taxon>
        <taxon>Alteromonadales</taxon>
        <taxon>Pseudoalteromonadaceae</taxon>
        <taxon>Pseudoalteromonas</taxon>
    </lineage>
</organism>
<dbReference type="InterPro" id="IPR034213">
    <property type="entry name" value="S8_Vpr-like"/>
</dbReference>
<dbReference type="SUPFAM" id="SSF52025">
    <property type="entry name" value="PA domain"/>
    <property type="match status" value="1"/>
</dbReference>
<dbReference type="CDD" id="cd07474">
    <property type="entry name" value="Peptidases_S8_subtilisin_Vpr-like"/>
    <property type="match status" value="1"/>
</dbReference>
<dbReference type="PRINTS" id="PR00723">
    <property type="entry name" value="SUBTILISIN"/>
</dbReference>
<dbReference type="SUPFAM" id="SSF49313">
    <property type="entry name" value="Cadherin-like"/>
    <property type="match status" value="1"/>
</dbReference>
<evidence type="ECO:0000256" key="7">
    <source>
        <dbReference type="ARBA" id="ARBA00022825"/>
    </source>
</evidence>
<dbReference type="RefSeq" id="WP_182783431.1">
    <property type="nucleotide sequence ID" value="NZ_JBJDOT010000003.1"/>
</dbReference>
<dbReference type="PROSITE" id="PS00138">
    <property type="entry name" value="SUBTILASE_SER"/>
    <property type="match status" value="1"/>
</dbReference>
<dbReference type="InterPro" id="IPR003137">
    <property type="entry name" value="PA_domain"/>
</dbReference>
<dbReference type="Pfam" id="PF00082">
    <property type="entry name" value="Peptidase_S8"/>
    <property type="match status" value="1"/>
</dbReference>
<comment type="caution">
    <text evidence="13">The sequence shown here is derived from an EMBL/GenBank/DDBJ whole genome shotgun (WGS) entry which is preliminary data.</text>
</comment>
<dbReference type="NCBIfam" id="TIGR03501">
    <property type="entry name" value="GlyGly_CTERM"/>
    <property type="match status" value="1"/>
</dbReference>
<evidence type="ECO:0000256" key="1">
    <source>
        <dbReference type="ARBA" id="ARBA00011073"/>
    </source>
</evidence>
<dbReference type="InterPro" id="IPR023827">
    <property type="entry name" value="Peptidase_S8_Asp-AS"/>
</dbReference>
<dbReference type="InterPro" id="IPR002126">
    <property type="entry name" value="Cadherin-like_dom"/>
</dbReference>
<evidence type="ECO:0000256" key="4">
    <source>
        <dbReference type="ARBA" id="ARBA00022670"/>
    </source>
</evidence>
<feature type="signal peptide" evidence="11">
    <location>
        <begin position="1"/>
        <end position="26"/>
    </location>
</feature>
<dbReference type="Gene3D" id="3.50.30.30">
    <property type="match status" value="1"/>
</dbReference>
<evidence type="ECO:0000256" key="9">
    <source>
        <dbReference type="RuleBase" id="RU003355"/>
    </source>
</evidence>
<dbReference type="InterPro" id="IPR050131">
    <property type="entry name" value="Peptidase_S8_subtilisin-like"/>
</dbReference>
<feature type="domain" description="Cadherin" evidence="12">
    <location>
        <begin position="1023"/>
        <end position="1126"/>
    </location>
</feature>
<feature type="active site" description="Charge relay system" evidence="8">
    <location>
        <position position="243"/>
    </location>
</feature>
<feature type="chain" id="PRO_5046245368" evidence="11">
    <location>
        <begin position="27"/>
        <end position="1351"/>
    </location>
</feature>
<protein>
    <submittedName>
        <fullName evidence="13">S8 family serine peptidase</fullName>
    </submittedName>
</protein>
<dbReference type="EMBL" id="JBJDOT010000003">
    <property type="protein sequence ID" value="MFK3862940.1"/>
    <property type="molecule type" value="Genomic_DNA"/>
</dbReference>
<dbReference type="Proteomes" id="UP001620262">
    <property type="component" value="Unassembled WGS sequence"/>
</dbReference>
<evidence type="ECO:0000313" key="13">
    <source>
        <dbReference type="EMBL" id="MFK3862940.1"/>
    </source>
</evidence>
<keyword evidence="3" id="KW-0964">Secreted</keyword>
<dbReference type="Gene3D" id="3.40.50.200">
    <property type="entry name" value="Peptidase S8/S53 domain"/>
    <property type="match status" value="1"/>
</dbReference>
<dbReference type="PANTHER" id="PTHR43806:SF11">
    <property type="entry name" value="CEREVISIN-RELATED"/>
    <property type="match status" value="1"/>
</dbReference>
<evidence type="ECO:0000256" key="3">
    <source>
        <dbReference type="ARBA" id="ARBA00022525"/>
    </source>
</evidence>
<keyword evidence="6 8" id="KW-0378">Hydrolase</keyword>
<keyword evidence="4 8" id="KW-0645">Protease</keyword>
<dbReference type="SUPFAM" id="SSF52743">
    <property type="entry name" value="Subtilisin-like"/>
    <property type="match status" value="1"/>
</dbReference>
<proteinExistence type="inferred from homology"/>
<evidence type="ECO:0000256" key="10">
    <source>
        <dbReference type="SAM" id="MobiDB-lite"/>
    </source>
</evidence>
<keyword evidence="2" id="KW-0134">Cell wall</keyword>
<dbReference type="InterPro" id="IPR023828">
    <property type="entry name" value="Peptidase_S8_Ser-AS"/>
</dbReference>
<feature type="region of interest" description="Disordered" evidence="10">
    <location>
        <begin position="221"/>
        <end position="247"/>
    </location>
</feature>
<comment type="similarity">
    <text evidence="1 8 9">Belongs to the peptidase S8 family.</text>
</comment>
<dbReference type="PROSITE" id="PS00136">
    <property type="entry name" value="SUBTILASE_ASP"/>
    <property type="match status" value="1"/>
</dbReference>
<evidence type="ECO:0000313" key="14">
    <source>
        <dbReference type="Proteomes" id="UP001620262"/>
    </source>
</evidence>
<evidence type="ECO:0000259" key="12">
    <source>
        <dbReference type="PROSITE" id="PS50268"/>
    </source>
</evidence>
<dbReference type="CDD" id="cd11304">
    <property type="entry name" value="Cadherin_repeat"/>
    <property type="match status" value="1"/>
</dbReference>
<keyword evidence="5 11" id="KW-0732">Signal</keyword>
<dbReference type="InterPro" id="IPR015919">
    <property type="entry name" value="Cadherin-like_sf"/>
</dbReference>
<name>A0ABW8KWJ3_9GAMM</name>
<dbReference type="PROSITE" id="PS50268">
    <property type="entry name" value="CADHERIN_2"/>
    <property type="match status" value="2"/>
</dbReference>
<dbReference type="PROSITE" id="PS51892">
    <property type="entry name" value="SUBTILASE"/>
    <property type="match status" value="1"/>
</dbReference>
<evidence type="ECO:0000256" key="11">
    <source>
        <dbReference type="SAM" id="SignalP"/>
    </source>
</evidence>
<evidence type="ECO:0000256" key="2">
    <source>
        <dbReference type="ARBA" id="ARBA00022512"/>
    </source>
</evidence>
<dbReference type="InterPro" id="IPR015500">
    <property type="entry name" value="Peptidase_S8_subtilisin-rel"/>
</dbReference>
<keyword evidence="7 8" id="KW-0720">Serine protease</keyword>
<dbReference type="InterPro" id="IPR046450">
    <property type="entry name" value="PA_dom_sf"/>
</dbReference>
<feature type="domain" description="Cadherin" evidence="12">
    <location>
        <begin position="1236"/>
        <end position="1343"/>
    </location>
</feature>
<evidence type="ECO:0000256" key="6">
    <source>
        <dbReference type="ARBA" id="ARBA00022801"/>
    </source>
</evidence>
<gene>
    <name evidence="13" type="ORF">ACI2JU_03515</name>
</gene>
<dbReference type="CDD" id="cd04818">
    <property type="entry name" value="PA_subtilisin_1"/>
    <property type="match status" value="1"/>
</dbReference>
<accession>A0ABW8KWJ3</accession>
<dbReference type="PANTHER" id="PTHR43806">
    <property type="entry name" value="PEPTIDASE S8"/>
    <property type="match status" value="1"/>
</dbReference>
<keyword evidence="14" id="KW-1185">Reference proteome</keyword>
<dbReference type="InterPro" id="IPR000209">
    <property type="entry name" value="Peptidase_S8/S53_dom"/>
</dbReference>
<feature type="active site" description="Charge relay system" evidence="8">
    <location>
        <position position="551"/>
    </location>
</feature>
<dbReference type="Gene3D" id="2.60.40.60">
    <property type="entry name" value="Cadherins"/>
    <property type="match status" value="2"/>
</dbReference>